<evidence type="ECO:0000256" key="4">
    <source>
        <dbReference type="ARBA" id="ARBA00023163"/>
    </source>
</evidence>
<keyword evidence="2" id="KW-0805">Transcription regulation</keyword>
<keyword evidence="8" id="KW-1185">Reference proteome</keyword>
<dbReference type="InterPro" id="IPR036388">
    <property type="entry name" value="WH-like_DNA-bd_sf"/>
</dbReference>
<dbReference type="PANTHER" id="PTHR43133:SF51">
    <property type="entry name" value="RNA POLYMERASE SIGMA FACTOR"/>
    <property type="match status" value="1"/>
</dbReference>
<name>A0A1E5XPX1_9HYPH</name>
<dbReference type="CDD" id="cd06171">
    <property type="entry name" value="Sigma70_r4"/>
    <property type="match status" value="1"/>
</dbReference>
<accession>A0A1E5XPX1</accession>
<evidence type="ECO:0000256" key="2">
    <source>
        <dbReference type="ARBA" id="ARBA00023015"/>
    </source>
</evidence>
<dbReference type="AlphaFoldDB" id="A0A1E5XPX1"/>
<dbReference type="Pfam" id="PF04542">
    <property type="entry name" value="Sigma70_r2"/>
    <property type="match status" value="1"/>
</dbReference>
<dbReference type="InterPro" id="IPR013324">
    <property type="entry name" value="RNA_pol_sigma_r3/r4-like"/>
</dbReference>
<dbReference type="GO" id="GO:0003677">
    <property type="term" value="F:DNA binding"/>
    <property type="evidence" value="ECO:0007669"/>
    <property type="project" value="InterPro"/>
</dbReference>
<comment type="caution">
    <text evidence="7">The sequence shown here is derived from an EMBL/GenBank/DDBJ whole genome shotgun (WGS) entry which is preliminary data.</text>
</comment>
<dbReference type="PANTHER" id="PTHR43133">
    <property type="entry name" value="RNA POLYMERASE ECF-TYPE SIGMA FACTO"/>
    <property type="match status" value="1"/>
</dbReference>
<dbReference type="SUPFAM" id="SSF88659">
    <property type="entry name" value="Sigma3 and sigma4 domains of RNA polymerase sigma factors"/>
    <property type="match status" value="1"/>
</dbReference>
<dbReference type="InterPro" id="IPR014284">
    <property type="entry name" value="RNA_pol_sigma-70_dom"/>
</dbReference>
<dbReference type="InterPro" id="IPR039425">
    <property type="entry name" value="RNA_pol_sigma-70-like"/>
</dbReference>
<evidence type="ECO:0000259" key="5">
    <source>
        <dbReference type="Pfam" id="PF04542"/>
    </source>
</evidence>
<reference evidence="7 8" key="1">
    <citation type="journal article" date="2015" name="Genome Announc.">
        <title>Genome Assemblies of Three Soil-Associated Devosia species: D. insulae, D. limi, and D. soli.</title>
        <authorList>
            <person name="Hassan Y.I."/>
            <person name="Lepp D."/>
            <person name="Zhou T."/>
        </authorList>
    </citation>
    <scope>NUCLEOTIDE SEQUENCE [LARGE SCALE GENOMIC DNA]</scope>
    <source>
        <strain evidence="7 8">DS-56</strain>
    </source>
</reference>
<dbReference type="GO" id="GO:0006352">
    <property type="term" value="P:DNA-templated transcription initiation"/>
    <property type="evidence" value="ECO:0007669"/>
    <property type="project" value="InterPro"/>
</dbReference>
<keyword evidence="4" id="KW-0804">Transcription</keyword>
<evidence type="ECO:0000313" key="8">
    <source>
        <dbReference type="Proteomes" id="UP000095463"/>
    </source>
</evidence>
<dbReference type="RefSeq" id="WP_069910229.1">
    <property type="nucleotide sequence ID" value="NZ_LAJE02000198.1"/>
</dbReference>
<dbReference type="GO" id="GO:0016987">
    <property type="term" value="F:sigma factor activity"/>
    <property type="evidence" value="ECO:0007669"/>
    <property type="project" value="UniProtKB-KW"/>
</dbReference>
<dbReference type="Gene3D" id="1.10.10.10">
    <property type="entry name" value="Winged helix-like DNA-binding domain superfamily/Winged helix DNA-binding domain"/>
    <property type="match status" value="1"/>
</dbReference>
<feature type="domain" description="RNA polymerase sigma-70 region 2" evidence="5">
    <location>
        <begin position="26"/>
        <end position="84"/>
    </location>
</feature>
<dbReference type="NCBIfam" id="TIGR02937">
    <property type="entry name" value="sigma70-ECF"/>
    <property type="match status" value="1"/>
</dbReference>
<dbReference type="SUPFAM" id="SSF88946">
    <property type="entry name" value="Sigma2 domain of RNA polymerase sigma factors"/>
    <property type="match status" value="1"/>
</dbReference>
<dbReference type="Gene3D" id="1.10.1740.10">
    <property type="match status" value="1"/>
</dbReference>
<proteinExistence type="inferred from homology"/>
<dbReference type="InterPro" id="IPR007627">
    <property type="entry name" value="RNA_pol_sigma70_r2"/>
</dbReference>
<feature type="domain" description="RNA polymerase sigma factor 70 region 4 type 2" evidence="6">
    <location>
        <begin position="111"/>
        <end position="160"/>
    </location>
</feature>
<evidence type="ECO:0000256" key="1">
    <source>
        <dbReference type="ARBA" id="ARBA00010641"/>
    </source>
</evidence>
<keyword evidence="3" id="KW-0731">Sigma factor</keyword>
<dbReference type="InterPro" id="IPR013249">
    <property type="entry name" value="RNA_pol_sigma70_r4_t2"/>
</dbReference>
<evidence type="ECO:0000259" key="6">
    <source>
        <dbReference type="Pfam" id="PF08281"/>
    </source>
</evidence>
<evidence type="ECO:0000256" key="3">
    <source>
        <dbReference type="ARBA" id="ARBA00023082"/>
    </source>
</evidence>
<dbReference type="EMBL" id="LAJE02000198">
    <property type="protein sequence ID" value="OEO30564.1"/>
    <property type="molecule type" value="Genomic_DNA"/>
</dbReference>
<gene>
    <name evidence="7" type="ORF">VW23_020665</name>
</gene>
<sequence length="169" mass="18803">MPPTELIASARNGDAAAITSLLAVAQPDIRRYARATCRTADVDDAVQDALCLLHRHIGSLRAISAFSGWLFAVVRRECLRLARRGFGQAAPLEELGEQAEIAVRPDHELRLDLAAAIQSLPAHYREALVLRDLEELTIDEIAARLETTRETVKARLRRARTLAREYLAR</sequence>
<protein>
    <submittedName>
        <fullName evidence="7">RNA polymerase subunit sigma-24</fullName>
    </submittedName>
</protein>
<dbReference type="InterPro" id="IPR013325">
    <property type="entry name" value="RNA_pol_sigma_r2"/>
</dbReference>
<comment type="similarity">
    <text evidence="1">Belongs to the sigma-70 factor family. ECF subfamily.</text>
</comment>
<organism evidence="7 8">
    <name type="scientific">Devosia insulae DS-56</name>
    <dbReference type="NCBI Taxonomy" id="1116389"/>
    <lineage>
        <taxon>Bacteria</taxon>
        <taxon>Pseudomonadati</taxon>
        <taxon>Pseudomonadota</taxon>
        <taxon>Alphaproteobacteria</taxon>
        <taxon>Hyphomicrobiales</taxon>
        <taxon>Devosiaceae</taxon>
        <taxon>Devosia</taxon>
    </lineage>
</organism>
<dbReference type="Proteomes" id="UP000095463">
    <property type="component" value="Unassembled WGS sequence"/>
</dbReference>
<dbReference type="Pfam" id="PF08281">
    <property type="entry name" value="Sigma70_r4_2"/>
    <property type="match status" value="1"/>
</dbReference>
<evidence type="ECO:0000313" key="7">
    <source>
        <dbReference type="EMBL" id="OEO30564.1"/>
    </source>
</evidence>
<dbReference type="OrthoDB" id="9780326at2"/>